<organism evidence="1 2">
    <name type="scientific">Xylaria grammica</name>
    <dbReference type="NCBI Taxonomy" id="363999"/>
    <lineage>
        <taxon>Eukaryota</taxon>
        <taxon>Fungi</taxon>
        <taxon>Dikarya</taxon>
        <taxon>Ascomycota</taxon>
        <taxon>Pezizomycotina</taxon>
        <taxon>Sordariomycetes</taxon>
        <taxon>Xylariomycetidae</taxon>
        <taxon>Xylariales</taxon>
        <taxon>Xylariaceae</taxon>
        <taxon>Xylaria</taxon>
    </lineage>
</organism>
<gene>
    <name evidence="1" type="ORF">EKO27_g11822</name>
</gene>
<protein>
    <submittedName>
        <fullName evidence="1">Uncharacterized protein</fullName>
    </submittedName>
</protein>
<evidence type="ECO:0000313" key="2">
    <source>
        <dbReference type="Proteomes" id="UP000286045"/>
    </source>
</evidence>
<dbReference type="Gene3D" id="3.40.50.1820">
    <property type="entry name" value="alpha/beta hydrolase"/>
    <property type="match status" value="1"/>
</dbReference>
<reference evidence="1 2" key="1">
    <citation type="submission" date="2018-12" db="EMBL/GenBank/DDBJ databases">
        <title>Draft genome sequence of Xylaria grammica IHI A82.</title>
        <authorList>
            <person name="Buettner E."/>
            <person name="Kellner H."/>
        </authorList>
    </citation>
    <scope>NUCLEOTIDE SEQUENCE [LARGE SCALE GENOMIC DNA]</scope>
    <source>
        <strain evidence="1 2">IHI A82</strain>
    </source>
</reference>
<evidence type="ECO:0000313" key="1">
    <source>
        <dbReference type="EMBL" id="RWA03281.1"/>
    </source>
</evidence>
<proteinExistence type="predicted"/>
<name>A0A439CM97_9PEZI</name>
<feature type="non-terminal residue" evidence="1">
    <location>
        <position position="190"/>
    </location>
</feature>
<sequence length="190" mass="20627">MTPHKTAAPSARPVPETWQMGTEAFERRMPHHDGIKALWETKWSFPCSKAVYPFHDGAYADFEPIFLGLIARGVDDGYSPAYTEAFFETAEALEKAGDEATAAGDQSAASSLYLRAACVLRIARFPKKVYLKAAGSWEVPIAEVQIPHVAAAATDRPVISAYVRVPPNQTASPAVLLFTGLDGYRPDNTG</sequence>
<keyword evidence="2" id="KW-1185">Reference proteome</keyword>
<dbReference type="Proteomes" id="UP000286045">
    <property type="component" value="Unassembled WGS sequence"/>
</dbReference>
<accession>A0A439CM97</accession>
<dbReference type="EMBL" id="RYZI01000859">
    <property type="protein sequence ID" value="RWA03281.1"/>
    <property type="molecule type" value="Genomic_DNA"/>
</dbReference>
<comment type="caution">
    <text evidence="1">The sequence shown here is derived from an EMBL/GenBank/DDBJ whole genome shotgun (WGS) entry which is preliminary data.</text>
</comment>
<dbReference type="SUPFAM" id="SSF53474">
    <property type="entry name" value="alpha/beta-Hydrolases"/>
    <property type="match status" value="1"/>
</dbReference>
<dbReference type="STRING" id="363999.A0A439CM97"/>
<dbReference type="InterPro" id="IPR029058">
    <property type="entry name" value="AB_hydrolase_fold"/>
</dbReference>
<dbReference type="AlphaFoldDB" id="A0A439CM97"/>